<dbReference type="EMBL" id="BK015171">
    <property type="protein sequence ID" value="DAD94008.1"/>
    <property type="molecule type" value="Genomic_DNA"/>
</dbReference>
<protein>
    <submittedName>
        <fullName evidence="1">Uncharacterized protein</fullName>
    </submittedName>
</protein>
<proteinExistence type="predicted"/>
<accession>A0A8S5NIG9</accession>
<organism evidence="1">
    <name type="scientific">Siphoviridae sp. ctgu013</name>
    <dbReference type="NCBI Taxonomy" id="2826421"/>
    <lineage>
        <taxon>Viruses</taxon>
        <taxon>Duplodnaviria</taxon>
        <taxon>Heunggongvirae</taxon>
        <taxon>Uroviricota</taxon>
        <taxon>Caudoviricetes</taxon>
    </lineage>
</organism>
<name>A0A8S5NIG9_9CAUD</name>
<evidence type="ECO:0000313" key="1">
    <source>
        <dbReference type="EMBL" id="DAD94008.1"/>
    </source>
</evidence>
<sequence>MFRKCRQIYQACLPPLMWAKNTKLKLCLTKGGKQ</sequence>
<reference evidence="1" key="1">
    <citation type="journal article" date="2021" name="Proc. Natl. Acad. Sci. U.S.A.">
        <title>A Catalog of Tens of Thousands of Viruses from Human Metagenomes Reveals Hidden Associations with Chronic Diseases.</title>
        <authorList>
            <person name="Tisza M.J."/>
            <person name="Buck C.B."/>
        </authorList>
    </citation>
    <scope>NUCLEOTIDE SEQUENCE</scope>
    <source>
        <strain evidence="1">Ctgu013</strain>
    </source>
</reference>